<evidence type="ECO:0000256" key="3">
    <source>
        <dbReference type="ARBA" id="ARBA00022729"/>
    </source>
</evidence>
<dbReference type="CDD" id="cd14656">
    <property type="entry name" value="Imelysin-like_EfeO"/>
    <property type="match status" value="1"/>
</dbReference>
<dbReference type="InterPro" id="IPR018976">
    <property type="entry name" value="Imelysin-like"/>
</dbReference>
<dbReference type="EMBL" id="RSEC01000058">
    <property type="protein sequence ID" value="RSD13846.1"/>
    <property type="molecule type" value="Genomic_DNA"/>
</dbReference>
<keyword evidence="4" id="KW-1133">Transmembrane helix</keyword>
<dbReference type="InterPro" id="IPR038352">
    <property type="entry name" value="Imelysin_sf"/>
</dbReference>
<keyword evidence="4" id="KW-0472">Membrane</keyword>
<gene>
    <name evidence="6" type="ORF">EIY87_29660</name>
</gene>
<evidence type="ECO:0000256" key="4">
    <source>
        <dbReference type="SAM" id="Phobius"/>
    </source>
</evidence>
<dbReference type="InterPro" id="IPR050894">
    <property type="entry name" value="EfeM/EfeO_iron_uptake"/>
</dbReference>
<comment type="similarity">
    <text evidence="2">Belongs to the EfeM/EfeO family.</text>
</comment>
<comment type="subcellular location">
    <subcellularLocation>
        <location evidence="1">Cell envelope</location>
    </subcellularLocation>
</comment>
<dbReference type="InterPro" id="IPR034981">
    <property type="entry name" value="Imelysin-like_EfeO/Algp7"/>
</dbReference>
<evidence type="ECO:0000313" key="6">
    <source>
        <dbReference type="EMBL" id="RSD13846.1"/>
    </source>
</evidence>
<name>A0A3R9KIB2_9PSEU</name>
<reference evidence="6 7" key="1">
    <citation type="submission" date="2018-12" db="EMBL/GenBank/DDBJ databases">
        <title>Amycolatopsis eburnea sp. nov. actinomycete associate with arbuscular mycorrhiza fungal spore.</title>
        <authorList>
            <person name="Lumyong S."/>
            <person name="Chaiya L."/>
        </authorList>
    </citation>
    <scope>NUCLEOTIDE SEQUENCE [LARGE SCALE GENOMIC DNA]</scope>
    <source>
        <strain evidence="6 7">GLM-1</strain>
    </source>
</reference>
<dbReference type="GO" id="GO:0030313">
    <property type="term" value="C:cell envelope"/>
    <property type="evidence" value="ECO:0007669"/>
    <property type="project" value="UniProtKB-SubCell"/>
</dbReference>
<evidence type="ECO:0000256" key="1">
    <source>
        <dbReference type="ARBA" id="ARBA00004196"/>
    </source>
</evidence>
<protein>
    <submittedName>
        <fullName evidence="6">EfeM/EfeO family lipoprotein</fullName>
    </submittedName>
</protein>
<feature type="domain" description="Imelysin-like" evidence="5">
    <location>
        <begin position="157"/>
        <end position="388"/>
    </location>
</feature>
<proteinExistence type="inferred from homology"/>
<dbReference type="PANTHER" id="PTHR39192">
    <property type="entry name" value="IRON UPTAKE SYSTEM COMPONENT EFEO"/>
    <property type="match status" value="1"/>
</dbReference>
<keyword evidence="7" id="KW-1185">Reference proteome</keyword>
<dbReference type="Gene3D" id="1.20.1420.20">
    <property type="entry name" value="M75 peptidase, HXXE motif"/>
    <property type="match status" value="1"/>
</dbReference>
<dbReference type="AlphaFoldDB" id="A0A3R9KIB2"/>
<feature type="transmembrane region" description="Helical" evidence="4">
    <location>
        <begin position="20"/>
        <end position="38"/>
    </location>
</feature>
<dbReference type="Pfam" id="PF09375">
    <property type="entry name" value="Peptidase_M75"/>
    <property type="match status" value="1"/>
</dbReference>
<keyword evidence="6" id="KW-0449">Lipoprotein</keyword>
<keyword evidence="4" id="KW-0812">Transmembrane</keyword>
<accession>A0A3R9KIB2</accession>
<dbReference type="Proteomes" id="UP000267081">
    <property type="component" value="Unassembled WGS sequence"/>
</dbReference>
<dbReference type="OrthoDB" id="7260758at2"/>
<comment type="caution">
    <text evidence="6">The sequence shown here is derived from an EMBL/GenBank/DDBJ whole genome shotgun (WGS) entry which is preliminary data.</text>
</comment>
<evidence type="ECO:0000256" key="2">
    <source>
        <dbReference type="ARBA" id="ARBA00005989"/>
    </source>
</evidence>
<sequence length="399" mass="41647">MVRSSDGRVRVPGSVRARWIAAAVVLVVVAGAAVVFWPDRAAAGDPEIAVSRSACGTGWSEPKPGPQTFRLHNTGSVTAEVDLIDPATGVIYGEVEGLGPDTTRPLQVNLGNGSYAFRCLPEDAGAIVGPAVRISGGADRTGPGVAPVTHNDLLGPLKAYQQHVTTGLGELVADTGALKAAVHGGDRAASRAAWLTAHLTYERLGAAYDAFGDSDGALNGTADGLPAGPADPGFTGFHRLEQGLWHGEDLGALAAVADRLDTDARALQSSFGESQVDGNDLGLRAHEIMENTLQFELTGRTDYGSGTTLATARANLDGTRAVLDVLRPLLAPRYPDLSKVDSWLTRTQSALDAAHRPDGSWTPLAQLSQPQRQKLNADVGELTELLAPIAAIAEPRRVS</sequence>
<keyword evidence="3" id="KW-0732">Signal</keyword>
<evidence type="ECO:0000259" key="5">
    <source>
        <dbReference type="Pfam" id="PF09375"/>
    </source>
</evidence>
<dbReference type="PANTHER" id="PTHR39192:SF1">
    <property type="entry name" value="IRON UPTAKE SYSTEM COMPONENT EFEO"/>
    <property type="match status" value="1"/>
</dbReference>
<evidence type="ECO:0000313" key="7">
    <source>
        <dbReference type="Proteomes" id="UP000267081"/>
    </source>
</evidence>
<organism evidence="6 7">
    <name type="scientific">Amycolatopsis eburnea</name>
    <dbReference type="NCBI Taxonomy" id="2267691"/>
    <lineage>
        <taxon>Bacteria</taxon>
        <taxon>Bacillati</taxon>
        <taxon>Actinomycetota</taxon>
        <taxon>Actinomycetes</taxon>
        <taxon>Pseudonocardiales</taxon>
        <taxon>Pseudonocardiaceae</taxon>
        <taxon>Amycolatopsis</taxon>
    </lineage>
</organism>